<name>A0A2T1C0Y1_9CYAN</name>
<evidence type="ECO:0000256" key="4">
    <source>
        <dbReference type="ARBA" id="ARBA00023136"/>
    </source>
</evidence>
<feature type="domain" description="Urease accessory protein UreH-like transmembrane" evidence="7">
    <location>
        <begin position="8"/>
        <end position="223"/>
    </location>
</feature>
<feature type="transmembrane region" description="Helical" evidence="5">
    <location>
        <begin position="90"/>
        <end position="108"/>
    </location>
</feature>
<keyword evidence="3 5" id="KW-1133">Transmembrane helix</keyword>
<dbReference type="PANTHER" id="PTHR42208">
    <property type="entry name" value="HEAVY METAL TRANSPORTER-RELATED"/>
    <property type="match status" value="1"/>
</dbReference>
<dbReference type="AlphaFoldDB" id="A0A2T1C0Y1"/>
<dbReference type="RefSeq" id="WP_106289591.1">
    <property type="nucleotide sequence ID" value="NZ_CAWNTC010000108.1"/>
</dbReference>
<feature type="transmembrane region" description="Helical" evidence="5">
    <location>
        <begin position="175"/>
        <end position="202"/>
    </location>
</feature>
<feature type="domain" description="Ferric oxidoreductase" evidence="6">
    <location>
        <begin position="236"/>
        <end position="349"/>
    </location>
</feature>
<dbReference type="Pfam" id="PF13386">
    <property type="entry name" value="DsbD_2"/>
    <property type="match status" value="1"/>
</dbReference>
<protein>
    <submittedName>
        <fullName evidence="8">Ferric reductase</fullName>
    </submittedName>
</protein>
<comment type="subcellular location">
    <subcellularLocation>
        <location evidence="1">Membrane</location>
        <topology evidence="1">Multi-pass membrane protein</topology>
    </subcellularLocation>
</comment>
<feature type="transmembrane region" description="Helical" evidence="5">
    <location>
        <begin position="372"/>
        <end position="395"/>
    </location>
</feature>
<sequence length="404" mass="44163">MLDLFLIAALGFLGSFGHCVGMCGPLSVAFSLSQKSDLQGSWRSQLLFHTLLNLGRILSYVLVGAGIGVLGSFLIASGQLTGIESSLRRGLALLTGILLVWLGIGQISPKLLPRIPILHPLSTPEQHQRLNRAMMHLSSSNKWWTPALLGITWGLLPCGFLYTAQVKAAATGNMWLGALTMLAFGLGTFPSMLGVGVSAAFLSSDRRSQLFRLGGWVTLTVGLLTLLRTEAMEDYTGHAAIFCLALALIARPISRLWVFPLKYRRALGVGGFIFSLFHTLHSLEHTFNWDLSGLSFFLPVYQVGMWMGIVALGLMIPAVLTSFDSMVKALGTRWRKIHLLTVPAFILCVMHTILVGSHYLGAIPATNWEKTGAIALGIILLGVLLIRCRWVWVLLSLEKFYFDA</sequence>
<evidence type="ECO:0000259" key="6">
    <source>
        <dbReference type="Pfam" id="PF01794"/>
    </source>
</evidence>
<feature type="transmembrane region" description="Helical" evidence="5">
    <location>
        <begin position="57"/>
        <end position="78"/>
    </location>
</feature>
<dbReference type="EMBL" id="PVWJ01000080">
    <property type="protein sequence ID" value="PSB01935.1"/>
    <property type="molecule type" value="Genomic_DNA"/>
</dbReference>
<dbReference type="InterPro" id="IPR039447">
    <property type="entry name" value="UreH-like_TM_dom"/>
</dbReference>
<feature type="transmembrane region" description="Helical" evidence="5">
    <location>
        <begin position="303"/>
        <end position="327"/>
    </location>
</feature>
<evidence type="ECO:0000256" key="2">
    <source>
        <dbReference type="ARBA" id="ARBA00022692"/>
    </source>
</evidence>
<proteinExistence type="predicted"/>
<reference evidence="8 9" key="1">
    <citation type="submission" date="2018-02" db="EMBL/GenBank/DDBJ databases">
        <authorList>
            <person name="Cohen D.B."/>
            <person name="Kent A.D."/>
        </authorList>
    </citation>
    <scope>NUCLEOTIDE SEQUENCE [LARGE SCALE GENOMIC DNA]</scope>
    <source>
        <strain evidence="8 9">CCAP 1448/3</strain>
    </source>
</reference>
<accession>A0A2T1C0Y1</accession>
<organism evidence="8 9">
    <name type="scientific">Merismopedia glauca CCAP 1448/3</name>
    <dbReference type="NCBI Taxonomy" id="1296344"/>
    <lineage>
        <taxon>Bacteria</taxon>
        <taxon>Bacillati</taxon>
        <taxon>Cyanobacteriota</taxon>
        <taxon>Cyanophyceae</taxon>
        <taxon>Synechococcales</taxon>
        <taxon>Merismopediaceae</taxon>
        <taxon>Merismopedia</taxon>
    </lineage>
</organism>
<evidence type="ECO:0000313" key="8">
    <source>
        <dbReference type="EMBL" id="PSB01935.1"/>
    </source>
</evidence>
<comment type="caution">
    <text evidence="8">The sequence shown here is derived from an EMBL/GenBank/DDBJ whole genome shotgun (WGS) entry which is preliminary data.</text>
</comment>
<dbReference type="OrthoDB" id="9800141at2"/>
<reference evidence="8 9" key="2">
    <citation type="submission" date="2018-03" db="EMBL/GenBank/DDBJ databases">
        <title>The ancient ancestry and fast evolution of plastids.</title>
        <authorList>
            <person name="Moore K.R."/>
            <person name="Magnabosco C."/>
            <person name="Momper L."/>
            <person name="Gold D.A."/>
            <person name="Bosak T."/>
            <person name="Fournier G.P."/>
        </authorList>
    </citation>
    <scope>NUCLEOTIDE SEQUENCE [LARGE SCALE GENOMIC DNA]</scope>
    <source>
        <strain evidence="8 9">CCAP 1448/3</strain>
    </source>
</reference>
<keyword evidence="2 5" id="KW-0812">Transmembrane</keyword>
<dbReference type="Proteomes" id="UP000238762">
    <property type="component" value="Unassembled WGS sequence"/>
</dbReference>
<gene>
    <name evidence="8" type="ORF">C7B64_15635</name>
</gene>
<feature type="transmembrane region" description="Helical" evidence="5">
    <location>
        <begin position="266"/>
        <end position="283"/>
    </location>
</feature>
<evidence type="ECO:0000256" key="3">
    <source>
        <dbReference type="ARBA" id="ARBA00022989"/>
    </source>
</evidence>
<evidence type="ECO:0000313" key="9">
    <source>
        <dbReference type="Proteomes" id="UP000238762"/>
    </source>
</evidence>
<feature type="transmembrane region" description="Helical" evidence="5">
    <location>
        <begin position="339"/>
        <end position="360"/>
    </location>
</feature>
<dbReference type="GO" id="GO:0016020">
    <property type="term" value="C:membrane"/>
    <property type="evidence" value="ECO:0007669"/>
    <property type="project" value="UniProtKB-SubCell"/>
</dbReference>
<evidence type="ECO:0000259" key="7">
    <source>
        <dbReference type="Pfam" id="PF13386"/>
    </source>
</evidence>
<feature type="transmembrane region" description="Helical" evidence="5">
    <location>
        <begin position="143"/>
        <end position="163"/>
    </location>
</feature>
<dbReference type="InterPro" id="IPR013130">
    <property type="entry name" value="Fe3_Rdtase_TM_dom"/>
</dbReference>
<keyword evidence="9" id="KW-1185">Reference proteome</keyword>
<evidence type="ECO:0000256" key="5">
    <source>
        <dbReference type="SAM" id="Phobius"/>
    </source>
</evidence>
<keyword evidence="4 5" id="KW-0472">Membrane</keyword>
<evidence type="ECO:0000256" key="1">
    <source>
        <dbReference type="ARBA" id="ARBA00004141"/>
    </source>
</evidence>
<dbReference type="Pfam" id="PF01794">
    <property type="entry name" value="Ferric_reduct"/>
    <property type="match status" value="1"/>
</dbReference>
<dbReference type="PANTHER" id="PTHR42208:SF1">
    <property type="entry name" value="HEAVY METAL TRANSPORTER"/>
    <property type="match status" value="1"/>
</dbReference>
<feature type="transmembrane region" description="Helical" evidence="5">
    <location>
        <begin position="235"/>
        <end position="254"/>
    </location>
</feature>